<name>A0A554VJ12_9FLAO</name>
<dbReference type="AlphaFoldDB" id="A0A554VJ12"/>
<dbReference type="OrthoDB" id="526867at2"/>
<gene>
    <name evidence="3" type="ORF">FOF46_14800</name>
</gene>
<dbReference type="EMBL" id="VLNR01000029">
    <property type="protein sequence ID" value="TSE07820.1"/>
    <property type="molecule type" value="Genomic_DNA"/>
</dbReference>
<protein>
    <submittedName>
        <fullName evidence="3">DUF547 domain-containing protein</fullName>
    </submittedName>
</protein>
<dbReference type="Pfam" id="PF04784">
    <property type="entry name" value="DUF547"/>
    <property type="match status" value="1"/>
</dbReference>
<proteinExistence type="predicted"/>
<feature type="chain" id="PRO_5021749785" evidence="1">
    <location>
        <begin position="22"/>
        <end position="250"/>
    </location>
</feature>
<feature type="signal peptide" evidence="1">
    <location>
        <begin position="1"/>
        <end position="21"/>
    </location>
</feature>
<comment type="caution">
    <text evidence="3">The sequence shown here is derived from an EMBL/GenBank/DDBJ whole genome shotgun (WGS) entry which is preliminary data.</text>
</comment>
<dbReference type="Proteomes" id="UP000318833">
    <property type="component" value="Unassembled WGS sequence"/>
</dbReference>
<dbReference type="PANTHER" id="PTHR46361:SF3">
    <property type="entry name" value="ELECTRON CARRIER_ PROTEIN DISULFIDE OXIDOREDUCTASE"/>
    <property type="match status" value="1"/>
</dbReference>
<reference evidence="3 4" key="1">
    <citation type="submission" date="2019-07" db="EMBL/GenBank/DDBJ databases">
        <title>The draft genome sequence of Aquimarina algiphila M91.</title>
        <authorList>
            <person name="Meng X."/>
        </authorList>
    </citation>
    <scope>NUCLEOTIDE SEQUENCE [LARGE SCALE GENOMIC DNA]</scope>
    <source>
        <strain evidence="3 4">M91</strain>
    </source>
</reference>
<accession>A0A554VJ12</accession>
<evidence type="ECO:0000313" key="4">
    <source>
        <dbReference type="Proteomes" id="UP000318833"/>
    </source>
</evidence>
<dbReference type="PANTHER" id="PTHR46361">
    <property type="entry name" value="ELECTRON CARRIER/ PROTEIN DISULFIDE OXIDOREDUCTASE"/>
    <property type="match status" value="1"/>
</dbReference>
<evidence type="ECO:0000313" key="3">
    <source>
        <dbReference type="EMBL" id="TSE07820.1"/>
    </source>
</evidence>
<evidence type="ECO:0000259" key="2">
    <source>
        <dbReference type="Pfam" id="PF04784"/>
    </source>
</evidence>
<organism evidence="3 4">
    <name type="scientific">Aquimarina algiphila</name>
    <dbReference type="NCBI Taxonomy" id="2047982"/>
    <lineage>
        <taxon>Bacteria</taxon>
        <taxon>Pseudomonadati</taxon>
        <taxon>Bacteroidota</taxon>
        <taxon>Flavobacteriia</taxon>
        <taxon>Flavobacteriales</taxon>
        <taxon>Flavobacteriaceae</taxon>
        <taxon>Aquimarina</taxon>
    </lineage>
</organism>
<feature type="domain" description="DUF547" evidence="2">
    <location>
        <begin position="70"/>
        <end position="175"/>
    </location>
</feature>
<dbReference type="RefSeq" id="WP_143916989.1">
    <property type="nucleotide sequence ID" value="NZ_CANMIK010000031.1"/>
</dbReference>
<dbReference type="InterPro" id="IPR006869">
    <property type="entry name" value="DUF547"/>
</dbReference>
<evidence type="ECO:0000256" key="1">
    <source>
        <dbReference type="SAM" id="SignalP"/>
    </source>
</evidence>
<sequence length="250" mass="29503">MKPLKTTYFILLLLLFNNIYAQEKVDHSAWDRILILNVQADGMVDYNGVTKDVAVFYDYFRYLCKISPKESWSNQEKLAYWLNVYNATAMKMIIDDYPVESINDLENPWKRKTFKSEGVRYSLDDIEHDILRKFGDPRIHFLLNCGSMSSPRLWNRAYTSANISEALDERTREFINDPQRNQITSSTVKISQVFEWYKEDFDNNNIDVIDFINQYSTVKINKISKDSYITYDWSLNKKDKVTPITSTNNN</sequence>
<keyword evidence="1" id="KW-0732">Signal</keyword>
<keyword evidence="4" id="KW-1185">Reference proteome</keyword>